<feature type="chain" id="PRO_5011990389" evidence="1">
    <location>
        <begin position="19"/>
        <end position="394"/>
    </location>
</feature>
<evidence type="ECO:0000256" key="1">
    <source>
        <dbReference type="SAM" id="SignalP"/>
    </source>
</evidence>
<gene>
    <name evidence="3" type="ORF">SAMN02746019_00009750</name>
</gene>
<accession>A0A212R046</accession>
<name>A0A212R046_9CHLR</name>
<dbReference type="EMBL" id="FYEK01000027">
    <property type="protein sequence ID" value="SNB65351.1"/>
    <property type="molecule type" value="Genomic_DNA"/>
</dbReference>
<reference evidence="4" key="1">
    <citation type="submission" date="2017-06" db="EMBL/GenBank/DDBJ databases">
        <authorList>
            <person name="Varghese N."/>
            <person name="Submissions S."/>
        </authorList>
    </citation>
    <scope>NUCLEOTIDE SEQUENCE [LARGE SCALE GENOMIC DNA]</scope>
    <source>
        <strain evidence="4">JAD2</strain>
    </source>
</reference>
<dbReference type="Proteomes" id="UP000197025">
    <property type="component" value="Unassembled WGS sequence"/>
</dbReference>
<dbReference type="InterPro" id="IPR011041">
    <property type="entry name" value="Quinoprot_gluc/sorb_DH_b-prop"/>
</dbReference>
<dbReference type="PANTHER" id="PTHR19328">
    <property type="entry name" value="HEDGEHOG-INTERACTING PROTEIN"/>
    <property type="match status" value="1"/>
</dbReference>
<evidence type="ECO:0000313" key="4">
    <source>
        <dbReference type="Proteomes" id="UP000197025"/>
    </source>
</evidence>
<keyword evidence="1" id="KW-0732">Signal</keyword>
<sequence length="394" mass="43642">MAIPLLVLLFLSACHVQASFRVGSPSEQPVRFPFHPLPDLRKLPPGASATRVLSLPVPTALAFAPDGRVFIAEKGGFEGDQEAHVWTFNGASLQRWLTLTVSTEGERGLVGLALDPYFERDSFVYLVYTSARPQPEWRLVRYRDESGRGVEPTVLMRAAFDPSCSFHFSGHIAFGPDGRLYVAIGDLCLGNPAQYLEHPAGKMHRLNPDGTIPPDNPFYDGSGPNLDSVFALGFRNTFAFTFDPLSGQILGAENGPQCNDELNRIRPGGNYGWPWDFNHQTCEYADLPQFEKPLYVWKTPIAPAGIAVYSGPMFPEWNGAVLICAWNTGQLHLLTLDDSRQRVTGVFAYSIPGASCRIGPWVAPDGAVWFADADGLYRLYRPWRNLSFLLPLPR</sequence>
<dbReference type="InterPro" id="IPR012938">
    <property type="entry name" value="Glc/Sorbosone_DH"/>
</dbReference>
<dbReference type="PANTHER" id="PTHR19328:SF75">
    <property type="entry name" value="ALDOSE SUGAR DEHYDROGENASE YLII"/>
    <property type="match status" value="1"/>
</dbReference>
<protein>
    <submittedName>
        <fullName evidence="3">Glucose/arabinose dehydrogenase, beta-propeller fold</fullName>
    </submittedName>
</protein>
<feature type="signal peptide" evidence="1">
    <location>
        <begin position="1"/>
        <end position="18"/>
    </location>
</feature>
<dbReference type="InterPro" id="IPR011042">
    <property type="entry name" value="6-blade_b-propeller_TolB-like"/>
</dbReference>
<keyword evidence="4" id="KW-1185">Reference proteome</keyword>
<feature type="domain" description="Glucose/Sorbosone dehydrogenase" evidence="2">
    <location>
        <begin position="57"/>
        <end position="372"/>
    </location>
</feature>
<proteinExistence type="predicted"/>
<evidence type="ECO:0000259" key="2">
    <source>
        <dbReference type="Pfam" id="PF07995"/>
    </source>
</evidence>
<organism evidence="3 4">
    <name type="scientific">Thermoflexus hugenholtzii JAD2</name>
    <dbReference type="NCBI Taxonomy" id="877466"/>
    <lineage>
        <taxon>Bacteria</taxon>
        <taxon>Bacillati</taxon>
        <taxon>Chloroflexota</taxon>
        <taxon>Thermoflexia</taxon>
        <taxon>Thermoflexales</taxon>
        <taxon>Thermoflexaceae</taxon>
        <taxon>Thermoflexus</taxon>
    </lineage>
</organism>
<dbReference type="Gene3D" id="2.120.10.30">
    <property type="entry name" value="TolB, C-terminal domain"/>
    <property type="match status" value="1"/>
</dbReference>
<dbReference type="InParanoid" id="A0A212R046"/>
<dbReference type="Pfam" id="PF07995">
    <property type="entry name" value="GSDH"/>
    <property type="match status" value="1"/>
</dbReference>
<dbReference type="AlphaFoldDB" id="A0A212R046"/>
<evidence type="ECO:0000313" key="3">
    <source>
        <dbReference type="EMBL" id="SNB65351.1"/>
    </source>
</evidence>
<dbReference type="SUPFAM" id="SSF50952">
    <property type="entry name" value="Soluble quinoprotein glucose dehydrogenase"/>
    <property type="match status" value="1"/>
</dbReference>